<dbReference type="InterPro" id="IPR027417">
    <property type="entry name" value="P-loop_NTPase"/>
</dbReference>
<keyword evidence="11" id="KW-1185">Reference proteome</keyword>
<feature type="binding site" evidence="8">
    <location>
        <begin position="12"/>
        <end position="20"/>
    </location>
    <ligand>
        <name>ATP</name>
        <dbReference type="ChEBI" id="CHEBI:30616"/>
    </ligand>
</feature>
<evidence type="ECO:0000256" key="7">
    <source>
        <dbReference type="ARBA" id="ARBA00048478"/>
    </source>
</evidence>
<dbReference type="CDD" id="cd02020">
    <property type="entry name" value="CMPK"/>
    <property type="match status" value="1"/>
</dbReference>
<dbReference type="GO" id="GO:0036431">
    <property type="term" value="F:dCMP kinase activity"/>
    <property type="evidence" value="ECO:0007669"/>
    <property type="project" value="InterPro"/>
</dbReference>
<accession>A0A4R2RL26</accession>
<dbReference type="Gene3D" id="3.40.50.300">
    <property type="entry name" value="P-loop containing nucleotide triphosphate hydrolases"/>
    <property type="match status" value="1"/>
</dbReference>
<evidence type="ECO:0000313" key="10">
    <source>
        <dbReference type="EMBL" id="TCP63823.1"/>
    </source>
</evidence>
<dbReference type="GO" id="GO:0006220">
    <property type="term" value="P:pyrimidine nucleotide metabolic process"/>
    <property type="evidence" value="ECO:0007669"/>
    <property type="project" value="UniProtKB-UniRule"/>
</dbReference>
<keyword evidence="5 8" id="KW-0067">ATP-binding</keyword>
<reference evidence="10 11" key="1">
    <citation type="submission" date="2019-03" db="EMBL/GenBank/DDBJ databases">
        <title>Genomic Encyclopedia of Type Strains, Phase IV (KMG-IV): sequencing the most valuable type-strain genomes for metagenomic binning, comparative biology and taxonomic classification.</title>
        <authorList>
            <person name="Goeker M."/>
        </authorList>
    </citation>
    <scope>NUCLEOTIDE SEQUENCE [LARGE SCALE GENOMIC DNA]</scope>
    <source>
        <strain evidence="10 11">DSM 11170</strain>
    </source>
</reference>
<keyword evidence="3 8" id="KW-0547">Nucleotide-binding</keyword>
<evidence type="ECO:0000313" key="11">
    <source>
        <dbReference type="Proteomes" id="UP000294813"/>
    </source>
</evidence>
<evidence type="ECO:0000256" key="2">
    <source>
        <dbReference type="ARBA" id="ARBA00022679"/>
    </source>
</evidence>
<dbReference type="GO" id="GO:0005829">
    <property type="term" value="C:cytosol"/>
    <property type="evidence" value="ECO:0007669"/>
    <property type="project" value="TreeGrafter"/>
</dbReference>
<dbReference type="EMBL" id="SLXT01000015">
    <property type="protein sequence ID" value="TCP63823.1"/>
    <property type="molecule type" value="Genomic_DNA"/>
</dbReference>
<keyword evidence="2 8" id="KW-0808">Transferase</keyword>
<gene>
    <name evidence="8" type="primary">cmk</name>
    <name evidence="10" type="ORF">EDD73_11569</name>
</gene>
<protein>
    <recommendedName>
        <fullName evidence="8">Cytidylate kinase</fullName>
        <shortName evidence="8">CK</shortName>
        <ecNumber evidence="8">2.7.4.25</ecNumber>
    </recommendedName>
    <alternativeName>
        <fullName evidence="8">Cytidine monophosphate kinase</fullName>
        <shortName evidence="8">CMP kinase</shortName>
    </alternativeName>
</protein>
<organism evidence="10 11">
    <name type="scientific">Heliophilum fasciatum</name>
    <dbReference type="NCBI Taxonomy" id="35700"/>
    <lineage>
        <taxon>Bacteria</taxon>
        <taxon>Bacillati</taxon>
        <taxon>Bacillota</taxon>
        <taxon>Clostridia</taxon>
        <taxon>Eubacteriales</taxon>
        <taxon>Heliobacteriaceae</taxon>
        <taxon>Heliophilum</taxon>
    </lineage>
</organism>
<keyword evidence="8" id="KW-0963">Cytoplasm</keyword>
<evidence type="ECO:0000259" key="9">
    <source>
        <dbReference type="Pfam" id="PF02224"/>
    </source>
</evidence>
<evidence type="ECO:0000256" key="5">
    <source>
        <dbReference type="ARBA" id="ARBA00022840"/>
    </source>
</evidence>
<evidence type="ECO:0000256" key="6">
    <source>
        <dbReference type="ARBA" id="ARBA00047615"/>
    </source>
</evidence>
<dbReference type="SUPFAM" id="SSF52540">
    <property type="entry name" value="P-loop containing nucleoside triphosphate hydrolases"/>
    <property type="match status" value="1"/>
</dbReference>
<comment type="subcellular location">
    <subcellularLocation>
        <location evidence="8">Cytoplasm</location>
    </subcellularLocation>
</comment>
<dbReference type="Proteomes" id="UP000294813">
    <property type="component" value="Unassembled WGS sequence"/>
</dbReference>
<evidence type="ECO:0000256" key="1">
    <source>
        <dbReference type="ARBA" id="ARBA00009427"/>
    </source>
</evidence>
<sequence length="228" mass="24635">MTEALKAVAIDGPAGAGKSTVAREVARRLNYLYIDTGAMYRALAWWALRQDVGCEPVALTALAEAAEIRLVATDEGTRVWIHGHDVTEAIRSPEVSQHVSQVAAVAGVRAPMVRLQQQMAAQGCVVMDGRDIGTRVLPMAQVKIFLTASIEERALRRYRELCARGVPVELAALQQEIEARDQADSSRATDPLRQADDAVVIDTTGMGLEQVIEAVLATVRRKVGDHGA</sequence>
<evidence type="ECO:0000256" key="8">
    <source>
        <dbReference type="HAMAP-Rule" id="MF_00238"/>
    </source>
</evidence>
<dbReference type="PANTHER" id="PTHR21299">
    <property type="entry name" value="CYTIDYLATE KINASE/PANTOATE-BETA-ALANINE LIGASE"/>
    <property type="match status" value="1"/>
</dbReference>
<dbReference type="GO" id="GO:0036430">
    <property type="term" value="F:CMP kinase activity"/>
    <property type="evidence" value="ECO:0007669"/>
    <property type="project" value="RHEA"/>
</dbReference>
<dbReference type="PANTHER" id="PTHR21299:SF2">
    <property type="entry name" value="CYTIDYLATE KINASE"/>
    <property type="match status" value="1"/>
</dbReference>
<evidence type="ECO:0000256" key="3">
    <source>
        <dbReference type="ARBA" id="ARBA00022741"/>
    </source>
</evidence>
<dbReference type="InterPro" id="IPR011994">
    <property type="entry name" value="Cytidylate_kinase_dom"/>
</dbReference>
<dbReference type="Pfam" id="PF02224">
    <property type="entry name" value="Cytidylate_kin"/>
    <property type="match status" value="1"/>
</dbReference>
<dbReference type="GO" id="GO:0015949">
    <property type="term" value="P:nucleobase-containing small molecule interconversion"/>
    <property type="evidence" value="ECO:0007669"/>
    <property type="project" value="TreeGrafter"/>
</dbReference>
<comment type="catalytic activity">
    <reaction evidence="6 8">
        <text>dCMP + ATP = dCDP + ADP</text>
        <dbReference type="Rhea" id="RHEA:25094"/>
        <dbReference type="ChEBI" id="CHEBI:30616"/>
        <dbReference type="ChEBI" id="CHEBI:57566"/>
        <dbReference type="ChEBI" id="CHEBI:58593"/>
        <dbReference type="ChEBI" id="CHEBI:456216"/>
        <dbReference type="EC" id="2.7.4.25"/>
    </reaction>
</comment>
<dbReference type="AlphaFoldDB" id="A0A4R2RL26"/>
<dbReference type="GO" id="GO:0005524">
    <property type="term" value="F:ATP binding"/>
    <property type="evidence" value="ECO:0007669"/>
    <property type="project" value="UniProtKB-UniRule"/>
</dbReference>
<dbReference type="RefSeq" id="WP_207668852.1">
    <property type="nucleotide sequence ID" value="NZ_JAOQNU010000014.1"/>
</dbReference>
<dbReference type="EC" id="2.7.4.25" evidence="8"/>
<proteinExistence type="inferred from homology"/>
<dbReference type="HAMAP" id="MF_00238">
    <property type="entry name" value="Cytidyl_kinase_type1"/>
    <property type="match status" value="1"/>
</dbReference>
<comment type="catalytic activity">
    <reaction evidence="7 8">
        <text>CMP + ATP = CDP + ADP</text>
        <dbReference type="Rhea" id="RHEA:11600"/>
        <dbReference type="ChEBI" id="CHEBI:30616"/>
        <dbReference type="ChEBI" id="CHEBI:58069"/>
        <dbReference type="ChEBI" id="CHEBI:60377"/>
        <dbReference type="ChEBI" id="CHEBI:456216"/>
        <dbReference type="EC" id="2.7.4.25"/>
    </reaction>
</comment>
<comment type="similarity">
    <text evidence="1 8">Belongs to the cytidylate kinase family. Type 1 subfamily.</text>
</comment>
<evidence type="ECO:0000256" key="4">
    <source>
        <dbReference type="ARBA" id="ARBA00022777"/>
    </source>
</evidence>
<dbReference type="InterPro" id="IPR003136">
    <property type="entry name" value="Cytidylate_kin"/>
</dbReference>
<name>A0A4R2RL26_9FIRM</name>
<comment type="caution">
    <text evidence="10">The sequence shown here is derived from an EMBL/GenBank/DDBJ whole genome shotgun (WGS) entry which is preliminary data.</text>
</comment>
<feature type="domain" description="Cytidylate kinase" evidence="9">
    <location>
        <begin position="8"/>
        <end position="220"/>
    </location>
</feature>
<dbReference type="NCBIfam" id="TIGR00017">
    <property type="entry name" value="cmk"/>
    <property type="match status" value="1"/>
</dbReference>
<keyword evidence="4 8" id="KW-0418">Kinase</keyword>